<keyword evidence="1" id="KW-0805">Transcription regulation</keyword>
<evidence type="ECO:0000259" key="6">
    <source>
        <dbReference type="PROSITE" id="PS51519"/>
    </source>
</evidence>
<keyword evidence="4" id="KW-0539">Nucleus</keyword>
<feature type="region of interest" description="Disordered" evidence="5">
    <location>
        <begin position="1"/>
        <end position="23"/>
    </location>
</feature>
<organism evidence="7 8">
    <name type="scientific">Ostreobium quekettii</name>
    <dbReference type="NCBI Taxonomy" id="121088"/>
    <lineage>
        <taxon>Eukaryota</taxon>
        <taxon>Viridiplantae</taxon>
        <taxon>Chlorophyta</taxon>
        <taxon>core chlorophytes</taxon>
        <taxon>Ulvophyceae</taxon>
        <taxon>TCBD clade</taxon>
        <taxon>Bryopsidales</taxon>
        <taxon>Ostreobineae</taxon>
        <taxon>Ostreobiaceae</taxon>
        <taxon>Ostreobium</taxon>
    </lineage>
</organism>
<dbReference type="Proteomes" id="UP000708148">
    <property type="component" value="Unassembled WGS sequence"/>
</dbReference>
<accession>A0A8S1IRM8</accession>
<gene>
    <name evidence="7" type="ORF">OSTQU699_LOCUS1771</name>
</gene>
<sequence>MPRGPGPTARAAADGNQRKTRGMEGTAAVVMGQCRTSWSTPHGQSLLYGPSAPVTGLPFCGEFVSSSVPLPSQIPIPLPSGYYVNRRPAGLLTQLSLPSTLSPMPGSEVPQQELVDVLEDDDDGEDTDNKKNGTLHTQGAKVEANGDGRQLERSGSCGRSNEIDNLPDGGAVKGISLKDLQAQIRKSDDVAARLGIQSVTLKQICQRNGISRWPSRQTSQIRKAWHQTGYQGSPPP</sequence>
<name>A0A8S1IRM8_9CHLO</name>
<keyword evidence="2" id="KW-0238">DNA-binding</keyword>
<evidence type="ECO:0000256" key="4">
    <source>
        <dbReference type="ARBA" id="ARBA00023242"/>
    </source>
</evidence>
<dbReference type="Pfam" id="PF02042">
    <property type="entry name" value="RWP-RK"/>
    <property type="match status" value="1"/>
</dbReference>
<dbReference type="AlphaFoldDB" id="A0A8S1IRM8"/>
<feature type="domain" description="RWP-RK" evidence="6">
    <location>
        <begin position="153"/>
        <end position="236"/>
    </location>
</feature>
<feature type="region of interest" description="Disordered" evidence="5">
    <location>
        <begin position="211"/>
        <end position="236"/>
    </location>
</feature>
<dbReference type="PROSITE" id="PS51519">
    <property type="entry name" value="RWP_RK"/>
    <property type="match status" value="1"/>
</dbReference>
<keyword evidence="3" id="KW-0804">Transcription</keyword>
<dbReference type="EMBL" id="CAJHUC010000474">
    <property type="protein sequence ID" value="CAD7696410.1"/>
    <property type="molecule type" value="Genomic_DNA"/>
</dbReference>
<evidence type="ECO:0000256" key="1">
    <source>
        <dbReference type="ARBA" id="ARBA00023015"/>
    </source>
</evidence>
<comment type="caution">
    <text evidence="7">The sequence shown here is derived from an EMBL/GenBank/DDBJ whole genome shotgun (WGS) entry which is preliminary data.</text>
</comment>
<reference evidence="7" key="1">
    <citation type="submission" date="2020-12" db="EMBL/GenBank/DDBJ databases">
        <authorList>
            <person name="Iha C."/>
        </authorList>
    </citation>
    <scope>NUCLEOTIDE SEQUENCE</scope>
</reference>
<proteinExistence type="predicted"/>
<feature type="compositionally biased region" description="Low complexity" evidence="5">
    <location>
        <begin position="1"/>
        <end position="13"/>
    </location>
</feature>
<dbReference type="GO" id="GO:0003677">
    <property type="term" value="F:DNA binding"/>
    <property type="evidence" value="ECO:0007669"/>
    <property type="project" value="UniProtKB-KW"/>
</dbReference>
<evidence type="ECO:0000256" key="3">
    <source>
        <dbReference type="ARBA" id="ARBA00023163"/>
    </source>
</evidence>
<feature type="compositionally biased region" description="Polar residues" evidence="5">
    <location>
        <begin position="211"/>
        <end position="221"/>
    </location>
</feature>
<protein>
    <recommendedName>
        <fullName evidence="6">RWP-RK domain-containing protein</fullName>
    </recommendedName>
</protein>
<evidence type="ECO:0000256" key="2">
    <source>
        <dbReference type="ARBA" id="ARBA00023125"/>
    </source>
</evidence>
<feature type="region of interest" description="Disordered" evidence="5">
    <location>
        <begin position="143"/>
        <end position="170"/>
    </location>
</feature>
<evidence type="ECO:0000313" key="8">
    <source>
        <dbReference type="Proteomes" id="UP000708148"/>
    </source>
</evidence>
<dbReference type="InterPro" id="IPR003035">
    <property type="entry name" value="RWP-RK_dom"/>
</dbReference>
<keyword evidence="8" id="KW-1185">Reference proteome</keyword>
<dbReference type="OrthoDB" id="6270329at2759"/>
<evidence type="ECO:0000313" key="7">
    <source>
        <dbReference type="EMBL" id="CAD7696410.1"/>
    </source>
</evidence>
<evidence type="ECO:0000256" key="5">
    <source>
        <dbReference type="SAM" id="MobiDB-lite"/>
    </source>
</evidence>